<proteinExistence type="predicted"/>
<dbReference type="GO" id="GO:0004331">
    <property type="term" value="F:fructose-2,6-bisphosphate 2-phosphatase activity"/>
    <property type="evidence" value="ECO:0007669"/>
    <property type="project" value="TreeGrafter"/>
</dbReference>
<feature type="binding site" evidence="3">
    <location>
        <position position="58"/>
    </location>
    <ligand>
        <name>substrate</name>
    </ligand>
</feature>
<sequence length="192" mass="22201">MAKYILLRHGQTDWNVQRLYQGQTDIPLNENGIRQAEAAALLLKDIPFDIVYSSDLIRAVVTAQIAISMHKPVPIIYDMRIRERHFGSFEGTNYQRDLMNPGILESMDQNPLTYRFPGGESLTDLEIRAREVYNEIENKHPNETVLLVSHGSFLTIFACILTKEPLENRKRFVFHNAEPVFLEQLLEESSKR</sequence>
<dbReference type="EMBL" id="DF968181">
    <property type="protein sequence ID" value="GAP41185.1"/>
    <property type="molecule type" value="Genomic_DNA"/>
</dbReference>
<dbReference type="SUPFAM" id="SSF53254">
    <property type="entry name" value="Phosphoglycerate mutase-like"/>
    <property type="match status" value="1"/>
</dbReference>
<dbReference type="RefSeq" id="WP_172667774.1">
    <property type="nucleotide sequence ID" value="NZ_DF968181.1"/>
</dbReference>
<dbReference type="GO" id="GO:0005829">
    <property type="term" value="C:cytosol"/>
    <property type="evidence" value="ECO:0007669"/>
    <property type="project" value="TreeGrafter"/>
</dbReference>
<dbReference type="InterPro" id="IPR051695">
    <property type="entry name" value="Phosphoglycerate_Mutase"/>
</dbReference>
<dbReference type="GO" id="GO:0045820">
    <property type="term" value="P:negative regulation of glycolytic process"/>
    <property type="evidence" value="ECO:0007669"/>
    <property type="project" value="TreeGrafter"/>
</dbReference>
<dbReference type="Pfam" id="PF00300">
    <property type="entry name" value="His_Phos_1"/>
    <property type="match status" value="1"/>
</dbReference>
<name>A0A0S7BUF9_9CHLR</name>
<feature type="active site" description="Proton donor/acceptor" evidence="2">
    <location>
        <position position="83"/>
    </location>
</feature>
<gene>
    <name evidence="4" type="ORF">ATC1_131169</name>
</gene>
<evidence type="ECO:0000256" key="1">
    <source>
        <dbReference type="ARBA" id="ARBA00022801"/>
    </source>
</evidence>
<keyword evidence="1" id="KW-0378">Hydrolase</keyword>
<dbReference type="GO" id="GO:0043456">
    <property type="term" value="P:regulation of pentose-phosphate shunt"/>
    <property type="evidence" value="ECO:0007669"/>
    <property type="project" value="TreeGrafter"/>
</dbReference>
<evidence type="ECO:0000256" key="2">
    <source>
        <dbReference type="PIRSR" id="PIRSR613078-1"/>
    </source>
</evidence>
<dbReference type="Gene3D" id="3.40.50.1240">
    <property type="entry name" value="Phosphoglycerate mutase-like"/>
    <property type="match status" value="1"/>
</dbReference>
<evidence type="ECO:0000256" key="3">
    <source>
        <dbReference type="PIRSR" id="PIRSR613078-2"/>
    </source>
</evidence>
<evidence type="ECO:0000313" key="4">
    <source>
        <dbReference type="EMBL" id="GAP41185.1"/>
    </source>
</evidence>
<dbReference type="SMART" id="SM00855">
    <property type="entry name" value="PGAM"/>
    <property type="match status" value="1"/>
</dbReference>
<dbReference type="AlphaFoldDB" id="A0A0S7BUF9"/>
<dbReference type="STRING" id="1678840.ATC1_131169"/>
<dbReference type="InterPro" id="IPR001345">
    <property type="entry name" value="PG/BPGM_mutase_AS"/>
</dbReference>
<evidence type="ECO:0000313" key="5">
    <source>
        <dbReference type="Proteomes" id="UP000053370"/>
    </source>
</evidence>
<protein>
    <submittedName>
        <fullName evidence="4">Broad specificity phosphatase PhoE</fullName>
    </submittedName>
</protein>
<accession>A0A0S7BUF9</accession>
<organism evidence="4">
    <name type="scientific">Flexilinea flocculi</name>
    <dbReference type="NCBI Taxonomy" id="1678840"/>
    <lineage>
        <taxon>Bacteria</taxon>
        <taxon>Bacillati</taxon>
        <taxon>Chloroflexota</taxon>
        <taxon>Anaerolineae</taxon>
        <taxon>Anaerolineales</taxon>
        <taxon>Anaerolineaceae</taxon>
        <taxon>Flexilinea</taxon>
    </lineage>
</organism>
<dbReference type="PANTHER" id="PTHR46517:SF1">
    <property type="entry name" value="FRUCTOSE-2,6-BISPHOSPHATASE TIGAR"/>
    <property type="match status" value="1"/>
</dbReference>
<dbReference type="Proteomes" id="UP000053370">
    <property type="component" value="Unassembled WGS sequence"/>
</dbReference>
<feature type="binding site" evidence="3">
    <location>
        <begin position="8"/>
        <end position="15"/>
    </location>
    <ligand>
        <name>substrate</name>
    </ligand>
</feature>
<dbReference type="InterPro" id="IPR013078">
    <property type="entry name" value="His_Pase_superF_clade-1"/>
</dbReference>
<dbReference type="InterPro" id="IPR029033">
    <property type="entry name" value="His_PPase_superfam"/>
</dbReference>
<dbReference type="CDD" id="cd07067">
    <property type="entry name" value="HP_PGM_like"/>
    <property type="match status" value="1"/>
</dbReference>
<dbReference type="PROSITE" id="PS00175">
    <property type="entry name" value="PG_MUTASE"/>
    <property type="match status" value="1"/>
</dbReference>
<dbReference type="PANTHER" id="PTHR46517">
    <property type="entry name" value="FRUCTOSE-2,6-BISPHOSPHATASE TIGAR"/>
    <property type="match status" value="1"/>
</dbReference>
<reference evidence="4" key="1">
    <citation type="journal article" date="2015" name="Genome Announc.">
        <title>Draft Genome Sequence of Anaerolineae Strain TC1, a Novel Isolate from a Methanogenic Wastewater Treatment System.</title>
        <authorList>
            <person name="Matsuura N."/>
            <person name="Tourlousse D.M."/>
            <person name="Sun L."/>
            <person name="Toyonaga M."/>
            <person name="Kuroda K."/>
            <person name="Ohashi A."/>
            <person name="Cruz R."/>
            <person name="Yamaguchi T."/>
            <person name="Sekiguchi Y."/>
        </authorList>
    </citation>
    <scope>NUCLEOTIDE SEQUENCE [LARGE SCALE GENOMIC DNA]</scope>
    <source>
        <strain evidence="4">TC1</strain>
    </source>
</reference>
<feature type="active site" description="Tele-phosphohistidine intermediate" evidence="2">
    <location>
        <position position="9"/>
    </location>
</feature>
<keyword evidence="5" id="KW-1185">Reference proteome</keyword>